<dbReference type="AlphaFoldDB" id="A0A084CPL5"/>
<organism evidence="1 2">
    <name type="scientific">Candidatus Photodesmus blepharonis</name>
    <dbReference type="NCBI Taxonomy" id="1179155"/>
    <lineage>
        <taxon>Bacteria</taxon>
        <taxon>Pseudomonadati</taxon>
        <taxon>Pseudomonadota</taxon>
        <taxon>Gammaproteobacteria</taxon>
        <taxon>Vibrionales</taxon>
        <taxon>Vibrionaceae</taxon>
        <taxon>Candidatus Photodesmus</taxon>
    </lineage>
</organism>
<accession>A0A084CPL5</accession>
<dbReference type="Proteomes" id="UP000053784">
    <property type="component" value="Unassembled WGS sequence"/>
</dbReference>
<gene>
    <name evidence="1" type="ORF">CF67_01085</name>
</gene>
<comment type="caution">
    <text evidence="1">The sequence shown here is derived from an EMBL/GenBank/DDBJ whole genome shotgun (WGS) entry which is preliminary data.</text>
</comment>
<dbReference type="eggNOG" id="COG0438">
    <property type="taxonomic scope" value="Bacteria"/>
</dbReference>
<sequence>MQRDLIVFAEDFETHPSSTQHIVKKLACDRKIIWINSIGLRQPKFNLNDLKRTFKKLIIRKSTFFEKQLNVEKNKITIVNLITIPAPNSDIARKIAKKMMLYQLRSILHCAQLKKPILWCSLPTAADLCGYLGESAVIYYCGDDFEFLSGVDHQSIAKHEKKLVKKANLIFTASNMLLHKFPLWKTRLLPHGVDVKLFSTPAPRATDLPQNGKPIAGFYGSLSNWIDYKMLNEVAREKQDWNFVFIGPQKLRYSKLPTYDNVYYLGTKTHQQLPQYSQHWDVSLLPFKTNKQILTCSPLKLMEYLAVESTIISTHFPALEPFRNYINIVRNSKEMSQALSNFHKQKKSSRNVVEKDTWEKRSAFVNQILEQI</sequence>
<dbReference type="SUPFAM" id="SSF53756">
    <property type="entry name" value="UDP-Glycosyltransferase/glycogen phosphorylase"/>
    <property type="match status" value="1"/>
</dbReference>
<evidence type="ECO:0000313" key="1">
    <source>
        <dbReference type="EMBL" id="KEY91744.1"/>
    </source>
</evidence>
<dbReference type="EMBL" id="JGVK01000001">
    <property type="protein sequence ID" value="KEY91744.1"/>
    <property type="molecule type" value="Genomic_DNA"/>
</dbReference>
<protein>
    <submittedName>
        <fullName evidence="1">Putative glycosyltransferase</fullName>
    </submittedName>
</protein>
<dbReference type="GO" id="GO:0016740">
    <property type="term" value="F:transferase activity"/>
    <property type="evidence" value="ECO:0007669"/>
    <property type="project" value="UniProtKB-KW"/>
</dbReference>
<keyword evidence="1" id="KW-0808">Transferase</keyword>
<keyword evidence="2" id="KW-1185">Reference proteome</keyword>
<dbReference type="STRING" id="1179155.CF67_01085"/>
<dbReference type="RefSeq" id="WP_034412947.1">
    <property type="nucleotide sequence ID" value="NZ_JGVK01000001.1"/>
</dbReference>
<dbReference type="Gene3D" id="3.40.50.2000">
    <property type="entry name" value="Glycogen Phosphorylase B"/>
    <property type="match status" value="1"/>
</dbReference>
<name>A0A084CPL5_9GAMM</name>
<evidence type="ECO:0000313" key="2">
    <source>
        <dbReference type="Proteomes" id="UP000053784"/>
    </source>
</evidence>
<dbReference type="Gene3D" id="3.40.50.11010">
    <property type="match status" value="1"/>
</dbReference>
<reference evidence="1 2" key="1">
    <citation type="submission" date="2014-03" db="EMBL/GenBank/DDBJ databases">
        <title>Selection and divergence in the genomes of co-occurring obligate luminous symbionts with specific hosts.</title>
        <authorList>
            <person name="Hendry T.A."/>
            <person name="de Wet J.R."/>
            <person name="Dunlap P.V."/>
        </authorList>
    </citation>
    <scope>NUCLEOTIDE SEQUENCE [LARGE SCALE GENOMIC DNA]</scope>
    <source>
        <strain evidence="1 2">Ppalp.1</strain>
    </source>
</reference>
<proteinExistence type="predicted"/>
<dbReference type="OrthoDB" id="9769600at2"/>